<protein>
    <recommendedName>
        <fullName evidence="3">DUF559 domain-containing protein</fullName>
    </recommendedName>
</protein>
<dbReference type="EMBL" id="NBWZ01000001">
    <property type="protein sequence ID" value="RFA09642.1"/>
    <property type="molecule type" value="Genomic_DNA"/>
</dbReference>
<accession>A0A3E0VI67</accession>
<name>A0A3E0VI67_9MICO</name>
<sequence length="268" mass="29595">MRVSDGIAPPGILGRCLEYAPRLRPGQYFSHETAALLWNLPLPGAGRSQATLDVSADADRTKPPTARGVRGHAIRDDRVRVLALGGLPVEDPVSAWLHLARMLSRNDLVVVGDALVFRPRFPRSSDARPYSDLGDLAARVGSYRGRGKLTLASALRLVREGVESPMETRLRLLLLMHGLPEPQVNVDLFDETGRFAGRADLYYPRQRVVVEYDGEQHRLSRATYLADQKRLARLRRICSDVIRVTVDGLRSEAHLTVADVRAALAVGP</sequence>
<organism evidence="1 2">
    <name type="scientific">Subtercola boreus</name>
    <dbReference type="NCBI Taxonomy" id="120213"/>
    <lineage>
        <taxon>Bacteria</taxon>
        <taxon>Bacillati</taxon>
        <taxon>Actinomycetota</taxon>
        <taxon>Actinomycetes</taxon>
        <taxon>Micrococcales</taxon>
        <taxon>Microbacteriaceae</taxon>
        <taxon>Subtercola</taxon>
    </lineage>
</organism>
<proteinExistence type="predicted"/>
<comment type="caution">
    <text evidence="1">The sequence shown here is derived from an EMBL/GenBank/DDBJ whole genome shotgun (WGS) entry which is preliminary data.</text>
</comment>
<evidence type="ECO:0008006" key="3">
    <source>
        <dbReference type="Google" id="ProtNLM"/>
    </source>
</evidence>
<evidence type="ECO:0000313" key="1">
    <source>
        <dbReference type="EMBL" id="RFA09642.1"/>
    </source>
</evidence>
<reference evidence="1 2" key="1">
    <citation type="submission" date="2017-04" db="EMBL/GenBank/DDBJ databases">
        <title>Comparative genome analysis of Subtercola boreus.</title>
        <authorList>
            <person name="Cho Y.-J."/>
            <person name="Cho A."/>
            <person name="Kim O.-S."/>
            <person name="Lee J.-I."/>
        </authorList>
    </citation>
    <scope>NUCLEOTIDE SEQUENCE [LARGE SCALE GENOMIC DNA]</scope>
    <source>
        <strain evidence="1 2">K300</strain>
    </source>
</reference>
<dbReference type="AlphaFoldDB" id="A0A3E0VI67"/>
<keyword evidence="2" id="KW-1185">Reference proteome</keyword>
<dbReference type="InterPro" id="IPR011335">
    <property type="entry name" value="Restrct_endonuc-II-like"/>
</dbReference>
<dbReference type="SUPFAM" id="SSF52980">
    <property type="entry name" value="Restriction endonuclease-like"/>
    <property type="match status" value="1"/>
</dbReference>
<evidence type="ECO:0000313" key="2">
    <source>
        <dbReference type="Proteomes" id="UP000256486"/>
    </source>
</evidence>
<gene>
    <name evidence="1" type="ORF">B7R54_10740</name>
</gene>
<dbReference type="Proteomes" id="UP000256486">
    <property type="component" value="Unassembled WGS sequence"/>
</dbReference>